<feature type="region of interest" description="Disordered" evidence="1">
    <location>
        <begin position="2045"/>
        <end position="2067"/>
    </location>
</feature>
<evidence type="ECO:0000256" key="1">
    <source>
        <dbReference type="SAM" id="MobiDB-lite"/>
    </source>
</evidence>
<feature type="chain" id="PRO_5042471340" evidence="2">
    <location>
        <begin position="21"/>
        <end position="3763"/>
    </location>
</feature>
<feature type="compositionally biased region" description="Polar residues" evidence="1">
    <location>
        <begin position="1062"/>
        <end position="1072"/>
    </location>
</feature>
<feature type="compositionally biased region" description="Low complexity" evidence="1">
    <location>
        <begin position="2052"/>
        <end position="2065"/>
    </location>
</feature>
<dbReference type="Proteomes" id="UP000694920">
    <property type="component" value="Unplaced"/>
</dbReference>
<feature type="compositionally biased region" description="Polar residues" evidence="1">
    <location>
        <begin position="1441"/>
        <end position="1453"/>
    </location>
</feature>
<feature type="compositionally biased region" description="Polar residues" evidence="1">
    <location>
        <begin position="1003"/>
        <end position="1014"/>
    </location>
</feature>
<feature type="region of interest" description="Disordered" evidence="1">
    <location>
        <begin position="1053"/>
        <end position="1072"/>
    </location>
</feature>
<feature type="region of interest" description="Disordered" evidence="1">
    <location>
        <begin position="751"/>
        <end position="773"/>
    </location>
</feature>
<feature type="region of interest" description="Disordered" evidence="1">
    <location>
        <begin position="3505"/>
        <end position="3525"/>
    </location>
</feature>
<dbReference type="RefSeq" id="XP_024940595.1">
    <property type="nucleotide sequence ID" value="XM_025084827.1"/>
</dbReference>
<feature type="region of interest" description="Disordered" evidence="1">
    <location>
        <begin position="692"/>
        <end position="715"/>
    </location>
</feature>
<dbReference type="KEGG" id="ccin:112494318"/>
<feature type="compositionally biased region" description="Polar residues" evidence="1">
    <location>
        <begin position="1408"/>
        <end position="1419"/>
    </location>
</feature>
<feature type="compositionally biased region" description="Polar residues" evidence="1">
    <location>
        <begin position="1758"/>
        <end position="1767"/>
    </location>
</feature>
<feature type="region of interest" description="Disordered" evidence="1">
    <location>
        <begin position="632"/>
        <end position="661"/>
    </location>
</feature>
<feature type="region of interest" description="Disordered" evidence="1">
    <location>
        <begin position="992"/>
        <end position="1014"/>
    </location>
</feature>
<feature type="region of interest" description="Disordered" evidence="1">
    <location>
        <begin position="3214"/>
        <end position="3233"/>
    </location>
</feature>
<evidence type="ECO:0000313" key="3">
    <source>
        <dbReference type="Proteomes" id="UP000694920"/>
    </source>
</evidence>
<protein>
    <submittedName>
        <fullName evidence="4">Uncharacterized protein LOC112494318</fullName>
    </submittedName>
</protein>
<feature type="region of interest" description="Disordered" evidence="1">
    <location>
        <begin position="1434"/>
        <end position="1453"/>
    </location>
</feature>
<keyword evidence="2" id="KW-0732">Signal</keyword>
<feature type="compositionally biased region" description="Polar residues" evidence="1">
    <location>
        <begin position="632"/>
        <end position="658"/>
    </location>
</feature>
<feature type="region of interest" description="Disordered" evidence="1">
    <location>
        <begin position="810"/>
        <end position="832"/>
    </location>
</feature>
<gene>
    <name evidence="4" type="primary">LOC112494318</name>
</gene>
<keyword evidence="3" id="KW-1185">Reference proteome</keyword>
<proteinExistence type="predicted"/>
<feature type="signal peptide" evidence="2">
    <location>
        <begin position="1"/>
        <end position="20"/>
    </location>
</feature>
<organism evidence="3 4">
    <name type="scientific">Cephus cinctus</name>
    <name type="common">Wheat stem sawfly</name>
    <dbReference type="NCBI Taxonomy" id="211228"/>
    <lineage>
        <taxon>Eukaryota</taxon>
        <taxon>Metazoa</taxon>
        <taxon>Ecdysozoa</taxon>
        <taxon>Arthropoda</taxon>
        <taxon>Hexapoda</taxon>
        <taxon>Insecta</taxon>
        <taxon>Pterygota</taxon>
        <taxon>Neoptera</taxon>
        <taxon>Endopterygota</taxon>
        <taxon>Hymenoptera</taxon>
        <taxon>Cephoidea</taxon>
        <taxon>Cephidae</taxon>
        <taxon>Cephus</taxon>
    </lineage>
</organism>
<accession>A0AAJ7W116</accession>
<feature type="compositionally biased region" description="Basic and acidic residues" evidence="1">
    <location>
        <begin position="3161"/>
        <end position="3178"/>
    </location>
</feature>
<feature type="compositionally biased region" description="Basic and acidic residues" evidence="1">
    <location>
        <begin position="3505"/>
        <end position="3518"/>
    </location>
</feature>
<reference evidence="4" key="1">
    <citation type="submission" date="2025-08" db="UniProtKB">
        <authorList>
            <consortium name="RefSeq"/>
        </authorList>
    </citation>
    <scope>IDENTIFICATION</scope>
</reference>
<feature type="region of interest" description="Disordered" evidence="1">
    <location>
        <begin position="1614"/>
        <end position="1641"/>
    </location>
</feature>
<feature type="region of interest" description="Disordered" evidence="1">
    <location>
        <begin position="1758"/>
        <end position="1780"/>
    </location>
</feature>
<evidence type="ECO:0000256" key="2">
    <source>
        <dbReference type="SAM" id="SignalP"/>
    </source>
</evidence>
<dbReference type="GeneID" id="112494318"/>
<evidence type="ECO:0000313" key="4">
    <source>
        <dbReference type="RefSeq" id="XP_024940595.1"/>
    </source>
</evidence>
<feature type="compositionally biased region" description="Basic and acidic residues" evidence="1">
    <location>
        <begin position="1614"/>
        <end position="1640"/>
    </location>
</feature>
<feature type="region of interest" description="Disordered" evidence="1">
    <location>
        <begin position="1408"/>
        <end position="1427"/>
    </location>
</feature>
<sequence>MTKIILIVGILLATSYFGDTDNLLDSGTKIGKNVWFPATPADSAVSKDTVDTNSRDKRSMAVVLPMESIRADGNNNEDVIDDEDDDDDKEINRRNYKTKRCRGLPSYRKIKLYKEPEEDVVSYAIKNARSLDPSKNIILQMGEDNQVTSEESDEEEQPYLRIAAVKNPKAILKNILRSKSMQRYEESEINKDNAVLKRVKAHLRPEDCNVLALIGKRAGNIRPNKPRKFVCYYEDKNCGNDPGQMVLQAYPVWKKARPVFLNENNYGINTIPNVQQDHQFQKFVQAPIITQYSQPSVLAKSQNPMVSSQIISGILKTQSGTIPMDTRSDVQKQQFENIKSPPILQLPEQPFNIQYGVPSGKINWQQLNKMASADSAIQRNGFVGQQIKSHASVQTPFRQNCVGTSYSGNNAIDQSNEKMLSQQNPIDHKIEDEYVGTEQTIPIGNEKTWSIGRTELGKSFRNVEDCIKLYGREFCVVDATSLSQWKNAAVHQIGLDSEDGHLSTDYSDRNTLNYVSTPISANYGYHNDEQTVDSNYQYDSRNPDTQLKYTSEQPFVAQTARNKLLTGSDESYETTTTNFGYYTDHNEEQTAGSNYEYDSRNPKTQLKYISELPFIVQTARNKLLTGSDESYETTTTNFGYSTDHNEEQTAGSNYQYDSRNPDTPLEYTSEQPFIAQAARNKLLTGSDESYETTTTNFGYSTDHNEEQTAGSNYQYDSRNPDTPLEYTSEQPFIAQAARNKLLTGSDESYETTTTNFGYSTDHNEEQTAGSNYQYDSRNPDTPLEYTSEQPFIAQAARNKLLTGSDESYETTTTNFGYSTDHNEEQTAGSNYQYDSRNPDTPLEYTSEQPFVAQRAQNKIIKESDESYGTATTNFGYSTDHNEEQTAGSNYQYDSRNPDTQLKYTSEQPFIAQAARNKLLTGSDESYETTTTNFGYFTDHNQEQTAGSNYQYDSRNPDTQLKYTSEQPFIAQAARNKLLTGSDESYETTTTNFGVCSSDHNEEQTAGSNYQYDSRNPDTQLKYTSEQPFVAQTARNKIIKESDESYGTVTTDCGYSTDHNEEQTAGSNYQYDSRNPDTQLKYTSEQPFVAQTARNKILTGSDESYGTAATNFRYSTDHNQKGTAESNYQYDSRNPDTQLKYTSEQPFVAQTARNKILTGSDESYGTAATNFRYSTDHNQKGTAESNYQYDSRNSDTQLKYTSEQPFVAQTAQNKILPGSDESYETTTTNFGYFTDHNEEQTAGSNYQYDSRNPDTQLKYTSEQPFVAQTAQNKILPGSAKSYEAGTTDFEYSPENNFKQRIQEDHVQQNEIGKNSNIDTSDYYDNTGSQNSHIYQYEDNSVHNNNMKYNEQSLSHDTYGTYDTYNYTTQNYLLNEKQKPNLHSDSRHHIVDSPCRVPVTPYENDDPFYTTENNLQHYNDYSSDDKNDLKYPLISDETRESSYADNTEPYTGNRYDSVQPEYYAMNKMPKTIQHDLQAPVIIGTEIPSLTQIEPTLLEDSTYPENAIKRPLEITNNHYEQVQLSRPSYDRIPSHHYTNINYFNDQLDNHQLGKAYTAQDFGNTEYINNDYNFNNYPNFYDGRVKNIWENSEGILSPDTRNEHIASSNMLREMSEGVQEHQRPGPEWDSERFSSVDNSKKSTATDHSQIIEVTNGYSFVDNNFDKAYGMHTNDPASSTDLFINDGNDRFNPKFTDINDPQIQRQPQDILGHVPYTDSLEKFVDSTSNVLQSVEFQTNGPEGIRYFGDSMKHLDEIENSATEVTYAESTETPYGEEDSSRDLGEKYSPSISVDLTSPHSRKCFITGTGEEGSFTPLQDLVGQSLHEGSMKQSAETYTVGSKDLDLRNAGKIKSTIHAAAVNSNPSIDLPTDQESTLIRDSVGEYFEEGTRDKNTDSHDTLISVTQNSDMVNLTPTENIQSVIYGPGEKLITSNNLPKDIDMTSASDTIGKPLNQKIFKEYTDSYDTSEPVIPNTETADITIIGKSSEDNKDIVESNNRLIESAMVGNSKCSVINSEKMFTTQEQEYSPHDDNYLKATIKSVINNFATNKDNDMVGSSKNSKSTESSNSEDLLPEIISTPMLKTLFALPEVENTLTDIVKETLSKSPYETKYRSILGSESDAIKSILRDVIAEIENSLPTDYPITVEEHEFKGGHWVTEQITLMPTVPAEQRVQIPFSETVNKIILQTLKNIVTSPILGSKAASHPVVQNVIMETVKNALRKANVNTASIDDSALREVLDNLIREMKADGSSATGSLRDSFDSSASILGQSIDENTKIPMTENNCELEKWTTTDNIQTQIENPENLNSKEIFENNDKAVLLTSTDNYDEKSSILGQTVDMSDYDIPKESLLNDKKVFNHVLSTNPGINDAFSSSADSIIINDEKASQTATEAEDYKMLREFNKEEYHRVSSKSNDESLLKSVQSQIVDNTQVDESVEENVQAAHFTPNDNDYPLKSSPGSNFDKIQNNKSIQENFQAAHSNPILSSSVISKCSNVSPDRMISHTPPADISTNSEEIIDDTLTVTEYPNVAFNNEYNQHILGMTEKLPSDEDFSLKSSQGSNFDKTQIDNSMQNVQAAHSNPILSSSLISKCSNVSPNRMISHTPPADISASSEEIIDDTLTVTEYPNVAFNNEYNQHILGMTEKLPRDEDISSKSSQGSNFDKIQIDKSIQKNVQAAHSNPILSSSVRSKCSNVSPDRMISHTPPADISTNSEEIIDDTLTVTEYPNVAFNNEYNQHILGMTEKLPRDEDISSKSSQGSNFDKIQIDKSIQKNVQAAHSNPILSSSVRSKCSNVSPDRMISHTPPADISASSEEIIDDTLTVTEYPNLTFDNGNTEHVLGMTEKIPAKNYDDVASIPSTDLSNNSPAVATKTIGKVSSNSEVADINNLLEKTPIKYYSPNDRILEYKKNHLQYWNTESKTNMPLGNDIVKESVTGSDQGCRYSTVRKNSNDYYDNTDKIKKINSLQYNNNEIQKNEYMVGNNREIVTPDKDKKVNQEMIKSKTSSAILESTMNIMPNSKINDYDDTESQIENNVEQFTSDGIVGQTEPQNAIEGLKKKYMDINSDESGTEDISNEKYISSVSNKNIQSDSSFENTQEKSMFDETAVNTSLDEETSGDIEDDSKLTATQEENTFFETTVNPSSDEETFIQPEQYDESKMAPDISEEEGSRSKEHVELAEPRENKKFLEKLNNNEEVSDVSMSKMTKDISDEEISKSEEYANLESEQGEESLETLIDSKELNDLDDVSYDSAETAENVGTSNSPTFNNDDYDLAKSQEYSSELENAQGEAYEKNFKHNLEHSASQYLGASKSNTGSMKNIQMGKSTRMGIPVLESSNQNKMLKQTRKKEKMIPTKSHEIIRKTIEKTITKTTKYYGAEDSIEDTTVNSPNNEMVSATKSSCFSDSDHDLTYFGKLLPKCGKNQGNDISELTNSDLYYIGDGVRLPLTIKKLDDGSYGLSISEKVCEHFMNTRCPCCVPRDGTIVSEKRNSHEGRNLKRDLWKLSKKSCVEGERDSNEKVQDEVGKSKTRHTRSTPAVISEIQNNDEIIIPESHSTLLRSMPVQEFAKKYNLILDLAKHSVTENVQKTVTEADNNKSILDNDEGIEHEEKEDLTEIEENFSNILNKTNGNKIFDGNQTSNLVKSLIAINDAPENKRAGIVVNALKNLIEMGPTEIYAVVDGQEKKVEIMNMEHVEEDSDAAQDEEIAKYGYQKDNPILGRIKFIKRKQKEQSQHMYQQIDDNDIADKMEILKVILYWLKDVILRTPTQNKS</sequence>
<name>A0AAJ7W116_CEPCN</name>
<feature type="region of interest" description="Disordered" evidence="1">
    <location>
        <begin position="3145"/>
        <end position="3178"/>
    </location>
</feature>